<evidence type="ECO:0000256" key="10">
    <source>
        <dbReference type="ARBA" id="ARBA00023201"/>
    </source>
</evidence>
<proteinExistence type="inferred from homology"/>
<evidence type="ECO:0000256" key="11">
    <source>
        <dbReference type="RuleBase" id="RU362091"/>
    </source>
</evidence>
<comment type="subcellular location">
    <subcellularLocation>
        <location evidence="1">Cell membrane</location>
        <topology evidence="1">Multi-pass membrane protein</topology>
    </subcellularLocation>
</comment>
<feature type="transmembrane region" description="Helical" evidence="13">
    <location>
        <begin position="118"/>
        <end position="141"/>
    </location>
</feature>
<keyword evidence="15" id="KW-1185">Reference proteome</keyword>
<evidence type="ECO:0000256" key="13">
    <source>
        <dbReference type="SAM" id="Phobius"/>
    </source>
</evidence>
<organism evidence="14 15">
    <name type="scientific">Batillaria attramentaria</name>
    <dbReference type="NCBI Taxonomy" id="370345"/>
    <lineage>
        <taxon>Eukaryota</taxon>
        <taxon>Metazoa</taxon>
        <taxon>Spiralia</taxon>
        <taxon>Lophotrochozoa</taxon>
        <taxon>Mollusca</taxon>
        <taxon>Gastropoda</taxon>
        <taxon>Caenogastropoda</taxon>
        <taxon>Sorbeoconcha</taxon>
        <taxon>Cerithioidea</taxon>
        <taxon>Batillariidae</taxon>
        <taxon>Batillaria</taxon>
    </lineage>
</organism>
<dbReference type="GO" id="GO:0005886">
    <property type="term" value="C:plasma membrane"/>
    <property type="evidence" value="ECO:0007669"/>
    <property type="project" value="UniProtKB-SubCell"/>
</dbReference>
<keyword evidence="3" id="KW-0813">Transport</keyword>
<dbReference type="EMBL" id="JACVVK020000011">
    <property type="protein sequence ID" value="KAK7505271.1"/>
    <property type="molecule type" value="Genomic_DNA"/>
</dbReference>
<keyword evidence="5 13" id="KW-0812">Transmembrane</keyword>
<feature type="transmembrane region" description="Helical" evidence="13">
    <location>
        <begin position="6"/>
        <end position="25"/>
    </location>
</feature>
<sequence>MGLPMLLSILVAGLVCTIYTAIGGLKAVIWTDTFQMVIVLGGLLAIIIKGTLEAGGVNAVLEPGGRQPRFDPSPFTPYTFWTLVVGGFFTSMTIYGSNQAMIQRYLAMPSTRRAQIALYLNLPAAVVFTTLLVFLGLLAFARYHDNDPVASCRIQKSDQLIPLLVMDMLGGYHGLPGLFVACIFSASLSTVSSGVNALAAVFSSDGHCRAFLQTDHHTKTQRGSSHRHLQMSRSGMPCVRSKGTRRSILVGPVTGKGHSKSDSRPGRPATSGPGTYHAAIQPTVVALVFGLATIGLAFVAGELGPLILQISLSILGIFGGPLLGLFVLALFVPCANSWGAITGLLSSVAVSFWLAIGSTIQRNNNAPPPIVCPTNQTSEAISSTMTSLLSSTTMSATFTSESTDLPADDSDALAVLIALVVGVIVSGTRSKPVDARYLSPWCVWLAGFCNVVYDTASEHSNSETQDTGERKRNGDAVMAELQVPENEAGFANGIRGSAGDQLGHADC</sequence>
<gene>
    <name evidence="14" type="ORF">BaRGS_00003433</name>
</gene>
<keyword evidence="8" id="KW-0406">Ion transport</keyword>
<dbReference type="InterPro" id="IPR001734">
    <property type="entry name" value="Na/solute_symporter"/>
</dbReference>
<reference evidence="14 15" key="1">
    <citation type="journal article" date="2023" name="Sci. Data">
        <title>Genome assembly of the Korean intertidal mud-creeper Batillaria attramentaria.</title>
        <authorList>
            <person name="Patra A.K."/>
            <person name="Ho P.T."/>
            <person name="Jun S."/>
            <person name="Lee S.J."/>
            <person name="Kim Y."/>
            <person name="Won Y.J."/>
        </authorList>
    </citation>
    <scope>NUCLEOTIDE SEQUENCE [LARGE SCALE GENOMIC DNA]</scope>
    <source>
        <strain evidence="14">Wonlab-2016</strain>
    </source>
</reference>
<keyword evidence="6 13" id="KW-1133">Transmembrane helix</keyword>
<evidence type="ECO:0000256" key="12">
    <source>
        <dbReference type="SAM" id="MobiDB-lite"/>
    </source>
</evidence>
<keyword evidence="9 13" id="KW-0472">Membrane</keyword>
<feature type="transmembrane region" description="Helical" evidence="13">
    <location>
        <begin position="412"/>
        <end position="428"/>
    </location>
</feature>
<evidence type="ECO:0000256" key="2">
    <source>
        <dbReference type="ARBA" id="ARBA00006434"/>
    </source>
</evidence>
<feature type="region of interest" description="Disordered" evidence="12">
    <location>
        <begin position="217"/>
        <end position="274"/>
    </location>
</feature>
<dbReference type="PANTHER" id="PTHR42985:SF40">
    <property type="entry name" value="LD47995P-RELATED"/>
    <property type="match status" value="1"/>
</dbReference>
<evidence type="ECO:0000313" key="15">
    <source>
        <dbReference type="Proteomes" id="UP001519460"/>
    </source>
</evidence>
<accession>A0ABD0M0Q2</accession>
<evidence type="ECO:0000256" key="1">
    <source>
        <dbReference type="ARBA" id="ARBA00004651"/>
    </source>
</evidence>
<name>A0ABD0M0Q2_9CAEN</name>
<dbReference type="Gene3D" id="1.20.1730.10">
    <property type="entry name" value="Sodium/glucose cotransporter"/>
    <property type="match status" value="1"/>
</dbReference>
<feature type="transmembrane region" description="Helical" evidence="13">
    <location>
        <begin position="338"/>
        <end position="356"/>
    </location>
</feature>
<dbReference type="PANTHER" id="PTHR42985">
    <property type="entry name" value="SODIUM-COUPLED MONOCARBOXYLATE TRANSPORTER"/>
    <property type="match status" value="1"/>
</dbReference>
<keyword evidence="10" id="KW-0739">Sodium transport</keyword>
<keyword evidence="7" id="KW-0915">Sodium</keyword>
<keyword evidence="4" id="KW-1003">Cell membrane</keyword>
<dbReference type="InterPro" id="IPR051163">
    <property type="entry name" value="Sodium:Solute_Symporter_SSF"/>
</dbReference>
<evidence type="ECO:0000256" key="4">
    <source>
        <dbReference type="ARBA" id="ARBA00022475"/>
    </source>
</evidence>
<dbReference type="PROSITE" id="PS50283">
    <property type="entry name" value="NA_SOLUT_SYMP_3"/>
    <property type="match status" value="1"/>
</dbReference>
<feature type="transmembrane region" description="Helical" evidence="13">
    <location>
        <begin position="283"/>
        <end position="300"/>
    </location>
</feature>
<feature type="transmembrane region" description="Helical" evidence="13">
    <location>
        <begin position="306"/>
        <end position="331"/>
    </location>
</feature>
<comment type="similarity">
    <text evidence="2 11">Belongs to the sodium:solute symporter (SSF) (TC 2.A.21) family.</text>
</comment>
<feature type="transmembrane region" description="Helical" evidence="13">
    <location>
        <begin position="78"/>
        <end position="97"/>
    </location>
</feature>
<evidence type="ECO:0000256" key="6">
    <source>
        <dbReference type="ARBA" id="ARBA00022989"/>
    </source>
</evidence>
<feature type="transmembrane region" description="Helical" evidence="13">
    <location>
        <begin position="37"/>
        <end position="58"/>
    </location>
</feature>
<dbReference type="AlphaFoldDB" id="A0ABD0M0Q2"/>
<dbReference type="Proteomes" id="UP001519460">
    <property type="component" value="Unassembled WGS sequence"/>
</dbReference>
<feature type="transmembrane region" description="Helical" evidence="13">
    <location>
        <begin position="178"/>
        <end position="202"/>
    </location>
</feature>
<comment type="caution">
    <text evidence="14">The sequence shown here is derived from an EMBL/GenBank/DDBJ whole genome shotgun (WGS) entry which is preliminary data.</text>
</comment>
<dbReference type="Pfam" id="PF00474">
    <property type="entry name" value="SSF"/>
    <property type="match status" value="1"/>
</dbReference>
<evidence type="ECO:0000256" key="3">
    <source>
        <dbReference type="ARBA" id="ARBA00022448"/>
    </source>
</evidence>
<dbReference type="GO" id="GO:0006814">
    <property type="term" value="P:sodium ion transport"/>
    <property type="evidence" value="ECO:0007669"/>
    <property type="project" value="UniProtKB-KW"/>
</dbReference>
<evidence type="ECO:0000313" key="14">
    <source>
        <dbReference type="EMBL" id="KAK7505271.1"/>
    </source>
</evidence>
<evidence type="ECO:0000256" key="7">
    <source>
        <dbReference type="ARBA" id="ARBA00023053"/>
    </source>
</evidence>
<dbReference type="InterPro" id="IPR038377">
    <property type="entry name" value="Na/Glc_symporter_sf"/>
</dbReference>
<protein>
    <submittedName>
        <fullName evidence="14">Uncharacterized protein</fullName>
    </submittedName>
</protein>
<dbReference type="GO" id="GO:0022857">
    <property type="term" value="F:transmembrane transporter activity"/>
    <property type="evidence" value="ECO:0007669"/>
    <property type="project" value="UniProtKB-ARBA"/>
</dbReference>
<evidence type="ECO:0000256" key="9">
    <source>
        <dbReference type="ARBA" id="ARBA00023136"/>
    </source>
</evidence>
<evidence type="ECO:0000256" key="5">
    <source>
        <dbReference type="ARBA" id="ARBA00022692"/>
    </source>
</evidence>
<evidence type="ECO:0000256" key="8">
    <source>
        <dbReference type="ARBA" id="ARBA00023065"/>
    </source>
</evidence>